<comment type="caution">
    <text evidence="1">The sequence shown here is derived from an EMBL/GenBank/DDBJ whole genome shotgun (WGS) entry which is preliminary data.</text>
</comment>
<name>A0A166PKL0_PSEFL</name>
<dbReference type="AlphaFoldDB" id="A0A166PKL0"/>
<accession>A0A166PKL0</accession>
<reference evidence="1 2" key="2">
    <citation type="journal article" date="2018" name="Nature">
        <title>Mutant phenotypes for thousands of bacterial genes of unknown function.</title>
        <authorList>
            <person name="Price M.N."/>
            <person name="Wetmore K.M."/>
            <person name="Waters R.J."/>
            <person name="Callaghan M."/>
            <person name="Ray J."/>
            <person name="Liu H."/>
            <person name="Kuehl J.V."/>
            <person name="Melnyk R.A."/>
            <person name="Lamson J.S."/>
            <person name="Suh Y."/>
            <person name="Carlson H.K."/>
            <person name="Esquivel Z."/>
            <person name="Sadeeshkumar H."/>
            <person name="Chakraborty R."/>
            <person name="Zane G.M."/>
            <person name="Rubin B.E."/>
            <person name="Wall J.D."/>
            <person name="Visel A."/>
            <person name="Bristow J."/>
            <person name="Blow M.J."/>
            <person name="Arkin A.P."/>
            <person name="Deutschbauer A.M."/>
        </authorList>
    </citation>
    <scope>NUCLEOTIDE SEQUENCE [LARGE SCALE GENOMIC DNA]</scope>
    <source>
        <strain evidence="1 2">FW300-N1B4</strain>
    </source>
</reference>
<proteinExistence type="predicted"/>
<organism evidence="1 2">
    <name type="scientific">Pseudomonas fluorescens</name>
    <dbReference type="NCBI Taxonomy" id="294"/>
    <lineage>
        <taxon>Bacteria</taxon>
        <taxon>Pseudomonadati</taxon>
        <taxon>Pseudomonadota</taxon>
        <taxon>Gammaproteobacteria</taxon>
        <taxon>Pseudomonadales</taxon>
        <taxon>Pseudomonadaceae</taxon>
        <taxon>Pseudomonas</taxon>
    </lineage>
</organism>
<reference evidence="2" key="1">
    <citation type="submission" date="2016-03" db="EMBL/GenBank/DDBJ databases">
        <authorList>
            <person name="Ray J."/>
            <person name="Price M."/>
            <person name="Deutschbauer A."/>
        </authorList>
    </citation>
    <scope>NUCLEOTIDE SEQUENCE [LARGE SCALE GENOMIC DNA]</scope>
    <source>
        <strain evidence="2">FW300-N1B4</strain>
    </source>
</reference>
<protein>
    <submittedName>
        <fullName evidence="1">Uncharacterized protein</fullName>
    </submittedName>
</protein>
<dbReference type="EMBL" id="LUKJ01000003">
    <property type="protein sequence ID" value="KZN19021.1"/>
    <property type="molecule type" value="Genomic_DNA"/>
</dbReference>
<evidence type="ECO:0000313" key="1">
    <source>
        <dbReference type="EMBL" id="KZN19021.1"/>
    </source>
</evidence>
<gene>
    <name evidence="1" type="ORF">A1D17_23685</name>
</gene>
<evidence type="ECO:0000313" key="2">
    <source>
        <dbReference type="Proteomes" id="UP000076489"/>
    </source>
</evidence>
<dbReference type="Proteomes" id="UP000076489">
    <property type="component" value="Unassembled WGS sequence"/>
</dbReference>
<dbReference type="RefSeq" id="WP_063342997.1">
    <property type="nucleotide sequence ID" value="NZ_LUKJ01000003.1"/>
</dbReference>
<sequence>MISKVEITISIDGTKEIANLICDNKDVTITFTMKNGFNKTYSDSDFYRCFARVREDNPNIQFLCKGSKINVHPSSMSSQMSLGLKAYELTLGKASSLNDVVYIFDYDDNNLTNDPNEQQSFYRCWIESEKF</sequence>